<gene>
    <name evidence="1" type="ORF">J41TS12_06400</name>
</gene>
<dbReference type="AlphaFoldDB" id="A0A919XN17"/>
<evidence type="ECO:0000313" key="2">
    <source>
        <dbReference type="Proteomes" id="UP000681162"/>
    </source>
</evidence>
<evidence type="ECO:0000313" key="1">
    <source>
        <dbReference type="EMBL" id="GIO35779.1"/>
    </source>
</evidence>
<dbReference type="Proteomes" id="UP000681162">
    <property type="component" value="Unassembled WGS sequence"/>
</dbReference>
<organism evidence="1 2">
    <name type="scientific">Paenibacillus antibioticophila</name>
    <dbReference type="NCBI Taxonomy" id="1274374"/>
    <lineage>
        <taxon>Bacteria</taxon>
        <taxon>Bacillati</taxon>
        <taxon>Bacillota</taxon>
        <taxon>Bacilli</taxon>
        <taxon>Bacillales</taxon>
        <taxon>Paenibacillaceae</taxon>
        <taxon>Paenibacillus</taxon>
    </lineage>
</organism>
<accession>A0A919XN17</accession>
<proteinExistence type="predicted"/>
<sequence length="128" mass="15204">METFQLPVLTKEEVIEKGEEPESKITYLLREELELNQGKENTFDVEVLVHFNYIDEEFEQAFKEWFGDVLELTKRKYKSYLVENINYKQIIQLEQLKEVLVIASIHNYLVPDQVTGTGDEILFHLQHL</sequence>
<reference evidence="1 2" key="1">
    <citation type="submission" date="2021-03" db="EMBL/GenBank/DDBJ databases">
        <title>Antimicrobial resistance genes in bacteria isolated from Japanese honey, and their potential for conferring macrolide and lincosamide resistance in the American foulbrood pathogen Paenibacillus larvae.</title>
        <authorList>
            <person name="Okamoto M."/>
            <person name="Kumagai M."/>
            <person name="Kanamori H."/>
            <person name="Takamatsu D."/>
        </authorList>
    </citation>
    <scope>NUCLEOTIDE SEQUENCE [LARGE SCALE GENOMIC DNA]</scope>
    <source>
        <strain evidence="1 2">J41TS12</strain>
    </source>
</reference>
<dbReference type="RefSeq" id="WP_212938178.1">
    <property type="nucleotide sequence ID" value="NZ_BORR01000002.1"/>
</dbReference>
<name>A0A919XN17_9BACL</name>
<dbReference type="EMBL" id="BORR01000002">
    <property type="protein sequence ID" value="GIO35779.1"/>
    <property type="molecule type" value="Genomic_DNA"/>
</dbReference>
<comment type="caution">
    <text evidence="1">The sequence shown here is derived from an EMBL/GenBank/DDBJ whole genome shotgun (WGS) entry which is preliminary data.</text>
</comment>
<keyword evidence="2" id="KW-1185">Reference proteome</keyword>
<protein>
    <submittedName>
        <fullName evidence="1">Uncharacterized protein</fullName>
    </submittedName>
</protein>